<dbReference type="GeneID" id="101848391"/>
<dbReference type="Pfam" id="PF02174">
    <property type="entry name" value="IRS"/>
    <property type="match status" value="1"/>
</dbReference>
<dbReference type="Gene3D" id="2.30.29.30">
    <property type="entry name" value="Pleckstrin-homology domain (PH domain)/Phosphotyrosine-binding domain (PTB)"/>
    <property type="match status" value="2"/>
</dbReference>
<feature type="compositionally biased region" description="Low complexity" evidence="1">
    <location>
        <begin position="1001"/>
        <end position="1012"/>
    </location>
</feature>
<feature type="region of interest" description="Disordered" evidence="1">
    <location>
        <begin position="406"/>
        <end position="435"/>
    </location>
</feature>
<feature type="region of interest" description="Disordered" evidence="1">
    <location>
        <begin position="914"/>
        <end position="948"/>
    </location>
</feature>
<feature type="region of interest" description="Disordered" evidence="1">
    <location>
        <begin position="610"/>
        <end position="719"/>
    </location>
</feature>
<feature type="compositionally biased region" description="Polar residues" evidence="1">
    <location>
        <begin position="939"/>
        <end position="948"/>
    </location>
</feature>
<dbReference type="InterPro" id="IPR050996">
    <property type="entry name" value="Docking_Protein_DOK"/>
</dbReference>
<feature type="domain" description="IRS-type PTB" evidence="2">
    <location>
        <begin position="126"/>
        <end position="227"/>
    </location>
</feature>
<feature type="region of interest" description="Disordered" evidence="1">
    <location>
        <begin position="747"/>
        <end position="789"/>
    </location>
</feature>
<feature type="compositionally biased region" description="Polar residues" evidence="1">
    <location>
        <begin position="706"/>
        <end position="716"/>
    </location>
</feature>
<feature type="compositionally biased region" description="Polar residues" evidence="1">
    <location>
        <begin position="677"/>
        <end position="690"/>
    </location>
</feature>
<accession>A0ABM0J9X8</accession>
<dbReference type="InterPro" id="IPR002404">
    <property type="entry name" value="IRS_PTB"/>
</dbReference>
<evidence type="ECO:0000313" key="4">
    <source>
        <dbReference type="RefSeq" id="XP_005088836.2"/>
    </source>
</evidence>
<evidence type="ECO:0000259" key="2">
    <source>
        <dbReference type="SMART" id="SM00310"/>
    </source>
</evidence>
<sequence>MDDEDVIFQGDVFKLSESKKRLVGSKSDTWKPRYLIIRKKEDKPVLEYHRKKPKSSKKYEKTLTESFELWPTYKVEKLQDARGRSFVCEVTSPEFHLFLSGNTEKEVDIMVFLLQVQIRLKANITENLINVLPVDSDTLKKIGAKGKCSLHASPWGLTLVLKQTRALLAQWPLKSIRYYETSGSGTFNIEAGRVAPMGEGLFSFKTKPGEDDFIYDLIDNFIVDTLDRVKPTQKGTPEEIADYIREHDCLHSLTTVSVCSRRTPEIQNVLKAVWNIGSYSSEGSASLISGQSGRSGGRRESSGSSSNSNSLERGQAVVSSSSSSRLVINLERPELDRTSLASNRTVSSSGGGMREEPVSDRPPPLPARAPKHNGVPRRSRRRDHSLPRKADVMAKMATGATAEVPSLASMGEKLTDTQQVPASPRRHSNPSDSLHRVNHDDGLLTPPISHAQISPRYQNAPDQSHTQFHQLSGQQNMKVRVSKSPVVTRNPNKVGRAEYLINQPNSGLRSPTTGRSSETWTLDPSHLRENDRLDEQAYMDAVARASRQKYGGGHNSIDRRWAKLQREVSSDSQDVVSLSSRTGSVSSPSTPVPYRPSRTYVNIAVPEVSHERQRSADGVMGGGGGTNMLPPPVSPPLVIRHGRQRSADEFSRSSFGSIDPRNAAAFSQSTDMHHSRQNSVTSTSACSTLSRGRGDKKEGGAAPRISYTSQVSQASSKDGVAAPVVDWLMSASCEDLSDHMRTAIYDGETQSKEEDQGNTYEEIDTSKTEEVNRQEVTSPSLGSAVEDKPPLPFTGLKKFHDNTDSAYARDRSKSFGYVNIPSPSSPPTPHKPASTAPSAHLIRKMVNARAKQDTLRKSLSNPNFLNLGSKEHLYNLKSTATTSNNGNKLAVGSKQKSRSIGSLFPAIKKAFSRESLGHSRSTTPERRASFSHKRRSSEGESSSFQRQNSCHSLGEITIKGIRLTERSRSFRRVRGAKSVEVLARTNDGERSEDNRHSTGTSVSVHSAVSQSSRDTHLSAPGDVRSSSADTSGSGTSAQTAAPSTPEGSTISPPVSPRKSSSSRKKPSSGASNPGYMSTTYISLTSSDLPPLPSVDKSKVTPSSATTTTPSRTSSSSSSQSPSLSITTSSTGSKSPSVLTRTPSHTPEHDQIDENSNKCNNKGKVNQSNHHQHDGDSPSEPNCLPMQSGASPDKSNSPKKKRPHVSDLVAKIEGCKGDTDPSLSTSCNQVSNVSYQSSSSLSSSSSSSSATVKPFQPMPFKKHESKSRPFFRSMKSNNSESSA</sequence>
<feature type="region of interest" description="Disordered" evidence="1">
    <location>
        <begin position="338"/>
        <end position="389"/>
    </location>
</feature>
<dbReference type="SUPFAM" id="SSF50729">
    <property type="entry name" value="PH domain-like"/>
    <property type="match status" value="1"/>
</dbReference>
<feature type="region of interest" description="Disordered" evidence="1">
    <location>
        <begin position="569"/>
        <end position="594"/>
    </location>
</feature>
<feature type="compositionally biased region" description="Polar residues" evidence="1">
    <location>
        <begin position="1156"/>
        <end position="1168"/>
    </location>
</feature>
<feature type="region of interest" description="Disordered" evidence="1">
    <location>
        <begin position="981"/>
        <end position="1207"/>
    </location>
</feature>
<protein>
    <submittedName>
        <fullName evidence="4">Serine-rich adhesin for platelets</fullName>
    </submittedName>
</protein>
<evidence type="ECO:0000313" key="3">
    <source>
        <dbReference type="Proteomes" id="UP000694888"/>
    </source>
</evidence>
<feature type="compositionally biased region" description="Low complexity" evidence="1">
    <location>
        <begin position="302"/>
        <end position="324"/>
    </location>
</feature>
<feature type="compositionally biased region" description="Basic and acidic residues" evidence="1">
    <location>
        <begin position="986"/>
        <end position="996"/>
    </location>
</feature>
<dbReference type="PANTHER" id="PTHR21258">
    <property type="entry name" value="DOCKING PROTEIN RELATED"/>
    <property type="match status" value="1"/>
</dbReference>
<reference evidence="4" key="1">
    <citation type="submission" date="2025-08" db="UniProtKB">
        <authorList>
            <consortium name="RefSeq"/>
        </authorList>
    </citation>
    <scope>IDENTIFICATION</scope>
</reference>
<feature type="compositionally biased region" description="Low complexity" evidence="1">
    <location>
        <begin position="1100"/>
        <end position="1136"/>
    </location>
</feature>
<dbReference type="PANTHER" id="PTHR21258:SF56">
    <property type="entry name" value="IRS-TYPE PTB DOMAIN-CONTAINING PROTEIN"/>
    <property type="match status" value="1"/>
</dbReference>
<feature type="compositionally biased region" description="Basic and acidic residues" evidence="1">
    <location>
        <begin position="1145"/>
        <end position="1155"/>
    </location>
</feature>
<dbReference type="SMART" id="SM00310">
    <property type="entry name" value="PTBI"/>
    <property type="match status" value="1"/>
</dbReference>
<feature type="compositionally biased region" description="Low complexity" evidence="1">
    <location>
        <begin position="1231"/>
        <end position="1248"/>
    </location>
</feature>
<feature type="compositionally biased region" description="Basic and acidic residues" evidence="1">
    <location>
        <begin position="914"/>
        <end position="928"/>
    </location>
</feature>
<feature type="region of interest" description="Disordered" evidence="1">
    <location>
        <begin position="283"/>
        <end position="325"/>
    </location>
</feature>
<evidence type="ECO:0000256" key="1">
    <source>
        <dbReference type="SAM" id="MobiDB-lite"/>
    </source>
</evidence>
<dbReference type="RefSeq" id="XP_005088836.2">
    <property type="nucleotide sequence ID" value="XM_005088779.3"/>
</dbReference>
<keyword evidence="3" id="KW-1185">Reference proteome</keyword>
<organism evidence="3 4">
    <name type="scientific">Aplysia californica</name>
    <name type="common">California sea hare</name>
    <dbReference type="NCBI Taxonomy" id="6500"/>
    <lineage>
        <taxon>Eukaryota</taxon>
        <taxon>Metazoa</taxon>
        <taxon>Spiralia</taxon>
        <taxon>Lophotrochozoa</taxon>
        <taxon>Mollusca</taxon>
        <taxon>Gastropoda</taxon>
        <taxon>Heterobranchia</taxon>
        <taxon>Euthyneura</taxon>
        <taxon>Tectipleura</taxon>
        <taxon>Aplysiida</taxon>
        <taxon>Aplysioidea</taxon>
        <taxon>Aplysiidae</taxon>
        <taxon>Aplysia</taxon>
    </lineage>
</organism>
<feature type="compositionally biased region" description="Polar residues" evidence="1">
    <location>
        <begin position="1273"/>
        <end position="1282"/>
    </location>
</feature>
<feature type="region of interest" description="Disordered" evidence="1">
    <location>
        <begin position="814"/>
        <end position="836"/>
    </location>
</feature>
<feature type="region of interest" description="Disordered" evidence="1">
    <location>
        <begin position="503"/>
        <end position="522"/>
    </location>
</feature>
<proteinExistence type="predicted"/>
<feature type="compositionally biased region" description="Basic and acidic residues" evidence="1">
    <location>
        <begin position="764"/>
        <end position="773"/>
    </location>
</feature>
<dbReference type="Proteomes" id="UP000694888">
    <property type="component" value="Unplaced"/>
</dbReference>
<dbReference type="SMART" id="SM01244">
    <property type="entry name" value="IRS"/>
    <property type="match status" value="1"/>
</dbReference>
<dbReference type="InterPro" id="IPR011993">
    <property type="entry name" value="PH-like_dom_sf"/>
</dbReference>
<feature type="compositionally biased region" description="Polar residues" evidence="1">
    <location>
        <begin position="339"/>
        <end position="348"/>
    </location>
</feature>
<name>A0ABM0J9X8_APLCA</name>
<feature type="compositionally biased region" description="Basic residues" evidence="1">
    <location>
        <begin position="369"/>
        <end position="383"/>
    </location>
</feature>
<feature type="compositionally biased region" description="Low complexity" evidence="1">
    <location>
        <begin position="1025"/>
        <end position="1045"/>
    </location>
</feature>
<feature type="compositionally biased region" description="Polar residues" evidence="1">
    <location>
        <begin position="1069"/>
        <end position="1081"/>
    </location>
</feature>
<feature type="compositionally biased region" description="Low complexity" evidence="1">
    <location>
        <begin position="570"/>
        <end position="589"/>
    </location>
</feature>
<feature type="region of interest" description="Disordered" evidence="1">
    <location>
        <begin position="1231"/>
        <end position="1282"/>
    </location>
</feature>
<gene>
    <name evidence="4" type="primary">LOC101848391</name>
</gene>